<sequence>MVQYTLTQSPEVILNVAGKDSRKAREKAMDQLVELMDDGQLPTNLADGFDPQQFIEVKTPEPTADVKNQEDAVVEAVQVLSHLATLKMKMQDSREEALEVRQLIDLLFSDEPISEAQIASLKDGFKTLKGFAQTNLKYRDARSQAESARQILDEALKP</sequence>
<reference evidence="1" key="2">
    <citation type="journal article" date="2015" name="Genome Announc.">
        <title>Draft Genome Sequence of Filamentous Marine Cyanobacterium Lyngbya confervoides Strain BDU141951.</title>
        <authorList>
            <person name="Chandrababunaidu M.M."/>
            <person name="Sen D."/>
            <person name="Tripathy S."/>
        </authorList>
    </citation>
    <scope>NUCLEOTIDE SEQUENCE</scope>
    <source>
        <strain evidence="1">BDU141951</strain>
    </source>
</reference>
<name>A0A0C1VE03_9CYAN</name>
<dbReference type="EMBL" id="JTHE02000002">
    <property type="protein sequence ID" value="NEV65786.1"/>
    <property type="molecule type" value="Genomic_DNA"/>
</dbReference>
<reference evidence="1" key="1">
    <citation type="submission" date="2014-11" db="EMBL/GenBank/DDBJ databases">
        <authorList>
            <person name="Malar M.C."/>
            <person name="Sen D."/>
            <person name="Tripathy S."/>
        </authorList>
    </citation>
    <scope>NUCLEOTIDE SEQUENCE</scope>
    <source>
        <strain evidence="1">BDU141951</strain>
    </source>
</reference>
<dbReference type="AlphaFoldDB" id="A0A0C1VE03"/>
<protein>
    <submittedName>
        <fullName evidence="1">Uncharacterized protein</fullName>
    </submittedName>
</protein>
<gene>
    <name evidence="1" type="ORF">QQ91_001495</name>
</gene>
<comment type="caution">
    <text evidence="1">The sequence shown here is derived from an EMBL/GenBank/DDBJ whole genome shotgun (WGS) entry which is preliminary data.</text>
</comment>
<organism evidence="1">
    <name type="scientific">Lyngbya confervoides BDU141951</name>
    <dbReference type="NCBI Taxonomy" id="1574623"/>
    <lineage>
        <taxon>Bacteria</taxon>
        <taxon>Bacillati</taxon>
        <taxon>Cyanobacteriota</taxon>
        <taxon>Cyanophyceae</taxon>
        <taxon>Oscillatoriophycideae</taxon>
        <taxon>Oscillatoriales</taxon>
        <taxon>Microcoleaceae</taxon>
        <taxon>Lyngbya</taxon>
    </lineage>
</organism>
<evidence type="ECO:0000313" key="1">
    <source>
        <dbReference type="EMBL" id="NEV65786.1"/>
    </source>
</evidence>
<proteinExistence type="predicted"/>
<accession>A0A0C1VE03</accession>
<reference evidence="1" key="3">
    <citation type="submission" date="2020-02" db="EMBL/GenBank/DDBJ databases">
        <authorList>
            <person name="Sarangi A.N."/>
            <person name="Ghosh S."/>
            <person name="Mukherjee M."/>
            <person name="Tripathy S."/>
        </authorList>
    </citation>
    <scope>NUCLEOTIDE SEQUENCE</scope>
    <source>
        <strain evidence="1">BDU141951</strain>
    </source>
</reference>